<protein>
    <submittedName>
        <fullName evidence="2">Uncharacterized protein</fullName>
    </submittedName>
</protein>
<feature type="region of interest" description="Disordered" evidence="1">
    <location>
        <begin position="25"/>
        <end position="60"/>
    </location>
</feature>
<gene>
    <name evidence="2" type="ORF">L7E55_01110</name>
</gene>
<accession>A0A9X4JUU5</accession>
<reference evidence="2" key="1">
    <citation type="submission" date="2022-02" db="EMBL/GenBank/DDBJ databases">
        <authorList>
            <person name="Leng L."/>
        </authorList>
    </citation>
    <scope>NUCLEOTIDE SEQUENCE</scope>
    <source>
        <strain evidence="2">JI</strain>
    </source>
</reference>
<proteinExistence type="predicted"/>
<dbReference type="EMBL" id="JAKOAV010000001">
    <property type="protein sequence ID" value="MDF9406971.1"/>
    <property type="molecule type" value="Genomic_DNA"/>
</dbReference>
<evidence type="ECO:0000256" key="1">
    <source>
        <dbReference type="SAM" id="MobiDB-lite"/>
    </source>
</evidence>
<keyword evidence="3" id="KW-1185">Reference proteome</keyword>
<dbReference type="RefSeq" id="WP_277442117.1">
    <property type="nucleotide sequence ID" value="NZ_JAKOAV010000001.1"/>
</dbReference>
<sequence>MDPNPMVVAETYRLMQQIRLKKEQIINVARKPKDKRAASSQDLPGDPDNPHLGKEIDGHV</sequence>
<comment type="caution">
    <text evidence="2">The sequence shown here is derived from an EMBL/GenBank/DDBJ whole genome shotgun (WGS) entry which is preliminary data.</text>
</comment>
<evidence type="ECO:0000313" key="2">
    <source>
        <dbReference type="EMBL" id="MDF9406971.1"/>
    </source>
</evidence>
<evidence type="ECO:0000313" key="3">
    <source>
        <dbReference type="Proteomes" id="UP001154312"/>
    </source>
</evidence>
<dbReference type="Proteomes" id="UP001154312">
    <property type="component" value="Unassembled WGS sequence"/>
</dbReference>
<dbReference type="AlphaFoldDB" id="A0A9X4JUU5"/>
<feature type="compositionally biased region" description="Basic and acidic residues" evidence="1">
    <location>
        <begin position="48"/>
        <end position="60"/>
    </location>
</feature>
<organism evidence="2 3">
    <name type="scientific">Pelotomaculum isophthalicicum JI</name>
    <dbReference type="NCBI Taxonomy" id="947010"/>
    <lineage>
        <taxon>Bacteria</taxon>
        <taxon>Bacillati</taxon>
        <taxon>Bacillota</taxon>
        <taxon>Clostridia</taxon>
        <taxon>Eubacteriales</taxon>
        <taxon>Desulfotomaculaceae</taxon>
        <taxon>Pelotomaculum</taxon>
    </lineage>
</organism>
<name>A0A9X4JUU5_9FIRM</name>